<sequence length="229" mass="24271">MDTASKMKSSVHAHGQDTFSRTHLGACTSKSVKLEHVPKSNLMEAPDVVVKVTVCSMSPEIATDVSESVSGLKKNKVLGSEGVGVVDSVGAAVQKLKKGDRVAISFVLVCGTCRRQEYAACKSTNASQEFQKDYIGCVPATLLGSTLMLGNVPGVQAEYVLVPYADINSFKLLSSVSDHKALLGVGTTVTAFHAVNTAEVKEGDHVVIWGLGPIGLQAAHWFKLRDAKK</sequence>
<keyword evidence="2" id="KW-1185">Reference proteome</keyword>
<name>A0ACC0W0E1_9STRA</name>
<dbReference type="Proteomes" id="UP001163321">
    <property type="component" value="Chromosome 5"/>
</dbReference>
<evidence type="ECO:0000313" key="2">
    <source>
        <dbReference type="Proteomes" id="UP001163321"/>
    </source>
</evidence>
<gene>
    <name evidence="1" type="ORF">PsorP6_009167</name>
</gene>
<dbReference type="EMBL" id="CM047584">
    <property type="protein sequence ID" value="KAI9911181.1"/>
    <property type="molecule type" value="Genomic_DNA"/>
</dbReference>
<evidence type="ECO:0000313" key="1">
    <source>
        <dbReference type="EMBL" id="KAI9911181.1"/>
    </source>
</evidence>
<protein>
    <submittedName>
        <fullName evidence="1">Uncharacterized protein</fullName>
    </submittedName>
</protein>
<comment type="caution">
    <text evidence="1">The sequence shown here is derived from an EMBL/GenBank/DDBJ whole genome shotgun (WGS) entry which is preliminary data.</text>
</comment>
<reference evidence="1 2" key="1">
    <citation type="journal article" date="2022" name="bioRxiv">
        <title>The genome of the oomycete Peronosclerospora sorghi, a cosmopolitan pathogen of maize and sorghum, is inflated with dispersed pseudogenes.</title>
        <authorList>
            <person name="Fletcher K."/>
            <person name="Martin F."/>
            <person name="Isakeit T."/>
            <person name="Cavanaugh K."/>
            <person name="Magill C."/>
            <person name="Michelmore R."/>
        </authorList>
    </citation>
    <scope>NUCLEOTIDE SEQUENCE [LARGE SCALE GENOMIC DNA]</scope>
    <source>
        <strain evidence="1">P6</strain>
    </source>
</reference>
<proteinExistence type="predicted"/>
<organism evidence="1 2">
    <name type="scientific">Peronosclerospora sorghi</name>
    <dbReference type="NCBI Taxonomy" id="230839"/>
    <lineage>
        <taxon>Eukaryota</taxon>
        <taxon>Sar</taxon>
        <taxon>Stramenopiles</taxon>
        <taxon>Oomycota</taxon>
        <taxon>Peronosporomycetes</taxon>
        <taxon>Peronosporales</taxon>
        <taxon>Peronosporaceae</taxon>
        <taxon>Peronosclerospora</taxon>
    </lineage>
</organism>
<accession>A0ACC0W0E1</accession>